<dbReference type="OrthoDB" id="660555at2759"/>
<feature type="compositionally biased region" description="Acidic residues" evidence="5">
    <location>
        <begin position="779"/>
        <end position="788"/>
    </location>
</feature>
<feature type="region of interest" description="Disordered" evidence="5">
    <location>
        <begin position="758"/>
        <end position="857"/>
    </location>
</feature>
<dbReference type="InterPro" id="IPR055251">
    <property type="entry name" value="SOS1_NGEF_PH"/>
</dbReference>
<accession>A0A401SQT4</accession>
<dbReference type="SUPFAM" id="SSF50729">
    <property type="entry name" value="PH domain-like"/>
    <property type="match status" value="1"/>
</dbReference>
<dbReference type="PANTHER" id="PTHR13217">
    <property type="entry name" value="PLECKSTRIN HOMOLOGY DOMAIN-CONTAINING FAMILY G MEMBER 7"/>
    <property type="match status" value="1"/>
</dbReference>
<feature type="region of interest" description="Disordered" evidence="5">
    <location>
        <begin position="632"/>
        <end position="670"/>
    </location>
</feature>
<dbReference type="GO" id="GO:0007266">
    <property type="term" value="P:Rho protein signal transduction"/>
    <property type="evidence" value="ECO:0007669"/>
    <property type="project" value="TreeGrafter"/>
</dbReference>
<comment type="caution">
    <text evidence="8">The sequence shown here is derived from an EMBL/GenBank/DDBJ whole genome shotgun (WGS) entry which is preliminary data.</text>
</comment>
<keyword evidence="9" id="KW-1185">Reference proteome</keyword>
<feature type="domain" description="DH" evidence="7">
    <location>
        <begin position="150"/>
        <end position="342"/>
    </location>
</feature>
<dbReference type="Pfam" id="PF00621">
    <property type="entry name" value="RhoGEF"/>
    <property type="match status" value="1"/>
</dbReference>
<dbReference type="InterPro" id="IPR040181">
    <property type="entry name" value="PKHG5/7"/>
</dbReference>
<feature type="compositionally biased region" description="Polar residues" evidence="5">
    <location>
        <begin position="567"/>
        <end position="578"/>
    </location>
</feature>
<evidence type="ECO:0000313" key="9">
    <source>
        <dbReference type="Proteomes" id="UP000287033"/>
    </source>
</evidence>
<dbReference type="OMA" id="CEWREAP"/>
<dbReference type="SMART" id="SM00325">
    <property type="entry name" value="RhoGEF"/>
    <property type="match status" value="1"/>
</dbReference>
<dbReference type="Gene3D" id="1.20.900.10">
    <property type="entry name" value="Dbl homology (DH) domain"/>
    <property type="match status" value="1"/>
</dbReference>
<dbReference type="SMART" id="SM00233">
    <property type="entry name" value="PH"/>
    <property type="match status" value="1"/>
</dbReference>
<evidence type="ECO:0000256" key="5">
    <source>
        <dbReference type="SAM" id="MobiDB-lite"/>
    </source>
</evidence>
<dbReference type="InterPro" id="IPR035899">
    <property type="entry name" value="DBL_dom_sf"/>
</dbReference>
<reference evidence="8 9" key="1">
    <citation type="journal article" date="2018" name="Nat. Ecol. Evol.">
        <title>Shark genomes provide insights into elasmobranch evolution and the origin of vertebrates.</title>
        <authorList>
            <person name="Hara Y"/>
            <person name="Yamaguchi K"/>
            <person name="Onimaru K"/>
            <person name="Kadota M"/>
            <person name="Koyanagi M"/>
            <person name="Keeley SD"/>
            <person name="Tatsumi K"/>
            <person name="Tanaka K"/>
            <person name="Motone F"/>
            <person name="Kageyama Y"/>
            <person name="Nozu R"/>
            <person name="Adachi N"/>
            <person name="Nishimura O"/>
            <person name="Nakagawa R"/>
            <person name="Tanegashima C"/>
            <person name="Kiyatake I"/>
            <person name="Matsumoto R"/>
            <person name="Murakumo K"/>
            <person name="Nishida K"/>
            <person name="Terakita A"/>
            <person name="Kuratani S"/>
            <person name="Sato K"/>
            <person name="Hyodo S Kuraku.S."/>
        </authorList>
    </citation>
    <scope>NUCLEOTIDE SEQUENCE [LARGE SCALE GENOMIC DNA]</scope>
</reference>
<dbReference type="FunFam" id="1.20.900.10:FF:000017">
    <property type="entry name" value="pleckstrin homology domain-containing family G member 5 isoform X1"/>
    <property type="match status" value="1"/>
</dbReference>
<dbReference type="PROSITE" id="PS50003">
    <property type="entry name" value="PH_DOMAIN"/>
    <property type="match status" value="1"/>
</dbReference>
<dbReference type="Pfam" id="PF22697">
    <property type="entry name" value="SOS1_NGEF_PH"/>
    <property type="match status" value="1"/>
</dbReference>
<evidence type="ECO:0000259" key="7">
    <source>
        <dbReference type="PROSITE" id="PS50010"/>
    </source>
</evidence>
<feature type="compositionally biased region" description="Low complexity" evidence="5">
    <location>
        <begin position="579"/>
        <end position="594"/>
    </location>
</feature>
<keyword evidence="3" id="KW-0963">Cytoplasm</keyword>
<dbReference type="InterPro" id="IPR001849">
    <property type="entry name" value="PH_domain"/>
</dbReference>
<feature type="compositionally biased region" description="Polar residues" evidence="5">
    <location>
        <begin position="796"/>
        <end position="806"/>
    </location>
</feature>
<sequence>RVSVWPHWDSIHEGTNLAIDPTDFQAVGRRRKNMMEFLGESTLPLPDSLSPLSSSLPSGGADSWKNRAASRFSGLFSSGAGMGPFGREMDKMDLLQSKLHTYSMFGLPKLPAQLRFDQDSWEEEETSLYLESSWQEIIDAPEKLTRKQCHQQEALWELLNTEVAYMKKLRVITDLFLCCLINLQESGLLTEVEPKKLFCNVQEIIQLHQKLWQEVMTPMLQASRESKALLNPIHLHKGFKTFGVHFKPYIQYCMEEESCMEYMRNLLRDNELFRVYITWAETHKQCNRLKLTDMLVKPHQRLTKYPLLLKSILKKTDNSHARDVIVSMVSAVESFIVHVNSRMHQRQEQQKLAEIINRIDSYEVVDGSSDEVEKVLKEFCHLDLMAPMLGTSPDNTRQLLLEGSLRMKEGKDNKMDVYCFLFTDIFLITKPVKKIEKTKVIRQPLLVDKIICRELRDPGSFLLIYLNEFRSAVGAFTFQASVTGQSRAWIEAIFNAQNLLERLRHLETAQRHSQLPDEEDAECGIPATQSPALLHTYSDDILDSEHIHSDSVPERISVVMIDVNEDLSSPDTEGATSPSDDASLRSTGSSSSPSQGLPCNGLTSSGLSIPSTKGQLLKADACRSASVDSAYGTLSPSSMQEFEQQQQQQESADDDSESTPRQRAASPPVHCQSLEQPLSHKFNNLKSKSETNLHQLVTTEPCVSSQSSLSKSLMKLCVPVEERPVQLPVSDGTVPNQSVLPVPYSLTATKVMEVLKRAETQQQRTVPSPSSRERAADTSDSELSEVEEVNFGPNLEPSSEPCTLSRSDMESERTSPSGTDELADPHGQASGQPSGSSPSGLSKGTMSGPQAGQHRKLTLAELYRMRTSLLLNSTLTASEV</sequence>
<keyword evidence="4" id="KW-0966">Cell projection</keyword>
<feature type="non-terminal residue" evidence="8">
    <location>
        <position position="1"/>
    </location>
</feature>
<evidence type="ECO:0008006" key="10">
    <source>
        <dbReference type="Google" id="ProtNLM"/>
    </source>
</evidence>
<dbReference type="STRING" id="137246.A0A401SQT4"/>
<dbReference type="PROSITE" id="PS50010">
    <property type="entry name" value="DH_2"/>
    <property type="match status" value="1"/>
</dbReference>
<dbReference type="EMBL" id="BEZZ01000455">
    <property type="protein sequence ID" value="GCC32723.1"/>
    <property type="molecule type" value="Genomic_DNA"/>
</dbReference>
<evidence type="ECO:0000256" key="1">
    <source>
        <dbReference type="ARBA" id="ARBA00004316"/>
    </source>
</evidence>
<dbReference type="PANTHER" id="PTHR13217:SF11">
    <property type="entry name" value="PLECKSTRIN HOMOLOGY DOMAIN-CONTAINING FAMILY G MEMBER 5"/>
    <property type="match status" value="1"/>
</dbReference>
<proteinExistence type="predicted"/>
<evidence type="ECO:0000256" key="3">
    <source>
        <dbReference type="ARBA" id="ARBA00022490"/>
    </source>
</evidence>
<evidence type="ECO:0000256" key="2">
    <source>
        <dbReference type="ARBA" id="ARBA00004496"/>
    </source>
</evidence>
<dbReference type="GO" id="GO:0030424">
    <property type="term" value="C:axon"/>
    <property type="evidence" value="ECO:0007669"/>
    <property type="project" value="TreeGrafter"/>
</dbReference>
<feature type="compositionally biased region" description="Polar residues" evidence="5">
    <location>
        <begin position="595"/>
        <end position="605"/>
    </location>
</feature>
<dbReference type="Proteomes" id="UP000287033">
    <property type="component" value="Unassembled WGS sequence"/>
</dbReference>
<evidence type="ECO:0000256" key="4">
    <source>
        <dbReference type="ARBA" id="ARBA00023273"/>
    </source>
</evidence>
<dbReference type="GO" id="GO:0005085">
    <property type="term" value="F:guanyl-nucleotide exchange factor activity"/>
    <property type="evidence" value="ECO:0007669"/>
    <property type="project" value="InterPro"/>
</dbReference>
<evidence type="ECO:0000259" key="6">
    <source>
        <dbReference type="PROSITE" id="PS50003"/>
    </source>
</evidence>
<dbReference type="CDD" id="cd00160">
    <property type="entry name" value="RhoGEF"/>
    <property type="match status" value="1"/>
</dbReference>
<dbReference type="InterPro" id="IPR011993">
    <property type="entry name" value="PH-like_dom_sf"/>
</dbReference>
<dbReference type="Gene3D" id="2.30.29.30">
    <property type="entry name" value="Pleckstrin-homology domain (PH domain)/Phosphotyrosine-binding domain (PTB)"/>
    <property type="match status" value="1"/>
</dbReference>
<dbReference type="GO" id="GO:0005886">
    <property type="term" value="C:plasma membrane"/>
    <property type="evidence" value="ECO:0007669"/>
    <property type="project" value="TreeGrafter"/>
</dbReference>
<dbReference type="FunFam" id="2.30.29.30:FF:000141">
    <property type="entry name" value="Pleckstrin homology domain-containing family G member 5"/>
    <property type="match status" value="1"/>
</dbReference>
<organism evidence="8 9">
    <name type="scientific">Chiloscyllium punctatum</name>
    <name type="common">Brownbanded bambooshark</name>
    <name type="synonym">Hemiscyllium punctatum</name>
    <dbReference type="NCBI Taxonomy" id="137246"/>
    <lineage>
        <taxon>Eukaryota</taxon>
        <taxon>Metazoa</taxon>
        <taxon>Chordata</taxon>
        <taxon>Craniata</taxon>
        <taxon>Vertebrata</taxon>
        <taxon>Chondrichthyes</taxon>
        <taxon>Elasmobranchii</taxon>
        <taxon>Galeomorphii</taxon>
        <taxon>Galeoidea</taxon>
        <taxon>Orectolobiformes</taxon>
        <taxon>Hemiscylliidae</taxon>
        <taxon>Chiloscyllium</taxon>
    </lineage>
</organism>
<name>A0A401SQT4_CHIPU</name>
<feature type="compositionally biased region" description="Polar residues" evidence="5">
    <location>
        <begin position="760"/>
        <end position="770"/>
    </location>
</feature>
<dbReference type="AlphaFoldDB" id="A0A401SQT4"/>
<dbReference type="SUPFAM" id="SSF48065">
    <property type="entry name" value="DBL homology domain (DH-domain)"/>
    <property type="match status" value="1"/>
</dbReference>
<comment type="subcellular location">
    <subcellularLocation>
        <location evidence="1">Cell projection</location>
    </subcellularLocation>
    <subcellularLocation>
        <location evidence="2">Cytoplasm</location>
    </subcellularLocation>
</comment>
<feature type="region of interest" description="Disordered" evidence="5">
    <location>
        <begin position="567"/>
        <end position="605"/>
    </location>
</feature>
<feature type="compositionally biased region" description="Low complexity" evidence="5">
    <location>
        <begin position="635"/>
        <end position="650"/>
    </location>
</feature>
<feature type="domain" description="PH" evidence="6">
    <location>
        <begin position="398"/>
        <end position="498"/>
    </location>
</feature>
<dbReference type="InterPro" id="IPR000219">
    <property type="entry name" value="DH_dom"/>
</dbReference>
<gene>
    <name evidence="8" type="ORF">chiPu_0011187</name>
</gene>
<feature type="compositionally biased region" description="Low complexity" evidence="5">
    <location>
        <begin position="827"/>
        <end position="844"/>
    </location>
</feature>
<dbReference type="GO" id="GO:0030139">
    <property type="term" value="C:endocytic vesicle"/>
    <property type="evidence" value="ECO:0007669"/>
    <property type="project" value="TreeGrafter"/>
</dbReference>
<dbReference type="GO" id="GO:0043542">
    <property type="term" value="P:endothelial cell migration"/>
    <property type="evidence" value="ECO:0007669"/>
    <property type="project" value="TreeGrafter"/>
</dbReference>
<protein>
    <recommendedName>
        <fullName evidence="10">DH domain-containing protein</fullName>
    </recommendedName>
</protein>
<dbReference type="CDD" id="cd13244">
    <property type="entry name" value="PH_PLEKHG5_G6"/>
    <property type="match status" value="1"/>
</dbReference>
<evidence type="ECO:0000313" key="8">
    <source>
        <dbReference type="EMBL" id="GCC32723.1"/>
    </source>
</evidence>